<proteinExistence type="predicted"/>
<dbReference type="InterPro" id="IPR036770">
    <property type="entry name" value="Ankyrin_rpt-contain_sf"/>
</dbReference>
<dbReference type="AlphaFoldDB" id="A0A507ECG6"/>
<dbReference type="InterPro" id="IPR036047">
    <property type="entry name" value="F-box-like_dom_sf"/>
</dbReference>
<dbReference type="PANTHER" id="PTHR24188">
    <property type="entry name" value="ANKYRIN REPEAT PROTEIN"/>
    <property type="match status" value="1"/>
</dbReference>
<gene>
    <name evidence="4" type="ORF">PhCBS80983_g01425</name>
</gene>
<dbReference type="STRING" id="109895.A0A507ECG6"/>
<keyword evidence="5" id="KW-1185">Reference proteome</keyword>
<feature type="repeat" description="ANK" evidence="3">
    <location>
        <begin position="377"/>
        <end position="409"/>
    </location>
</feature>
<keyword evidence="2 3" id="KW-0040">ANK repeat</keyword>
<comment type="caution">
    <text evidence="4">The sequence shown here is derived from an EMBL/GenBank/DDBJ whole genome shotgun (WGS) entry which is preliminary data.</text>
</comment>
<dbReference type="SMART" id="SM00248">
    <property type="entry name" value="ANK"/>
    <property type="match status" value="10"/>
</dbReference>
<accession>A0A507ECG6</accession>
<evidence type="ECO:0000313" key="4">
    <source>
        <dbReference type="EMBL" id="TPX60898.1"/>
    </source>
</evidence>
<feature type="repeat" description="ANK" evidence="3">
    <location>
        <begin position="122"/>
        <end position="154"/>
    </location>
</feature>
<sequence length="531" mass="57301">MSHQVVSQLPPEIIRYIASYTNLLTNSEVRRTCSTLWQTVTTNDLFMLKLKELKWYPDAISRAVRSSWPGLRNVELEVEGRHNFLRVHIRSPLETHHTDTHRDWLHAAVQHLFDAGFNINADDGGAIRAAAARGDETLVRMLIDMGADVNLCTPACQNLTSVSKFSWEYNALQQAAVNGYVSVLMLLLEAGSDIHAFNNMALRVASSRGFLDVVHELVLAGADVSQGETIPFIGFWKQQDRPLQLAAANGHLRIVRQLIMSGADVNQGDEDERPLQLAASAGHTRVVRELLSAGAEMNVAPRTAPEDPDEDVAQEWNALTRAARFGHIRVVQTLLDAGADVHAGGNAALLIAAGHGRTDVVIDLISRGAAVNPRSRRGGNPLCEAAAGGHVHVVQVLLRAGAKPTSQRNAALCAAAMGGHVEVVDELVKAKAVPSARGSAALLQAVENRHTTVVRRLLELGANSNHRNGRIIQAASSSQDPHLITEFLPQLLSITSPASKPLLCALILGLASGMCRQPIRESESGAWSAVP</sequence>
<keyword evidence="1" id="KW-0677">Repeat</keyword>
<dbReference type="SUPFAM" id="SSF81383">
    <property type="entry name" value="F-box domain"/>
    <property type="match status" value="1"/>
</dbReference>
<evidence type="ECO:0000256" key="1">
    <source>
        <dbReference type="ARBA" id="ARBA00022737"/>
    </source>
</evidence>
<feature type="repeat" description="ANK" evidence="3">
    <location>
        <begin position="437"/>
        <end position="469"/>
    </location>
</feature>
<feature type="repeat" description="ANK" evidence="3">
    <location>
        <begin position="238"/>
        <end position="270"/>
    </location>
</feature>
<dbReference type="Proteomes" id="UP000318582">
    <property type="component" value="Unassembled WGS sequence"/>
</dbReference>
<dbReference type="Gene3D" id="1.25.40.20">
    <property type="entry name" value="Ankyrin repeat-containing domain"/>
    <property type="match status" value="4"/>
</dbReference>
<feature type="repeat" description="ANK" evidence="3">
    <location>
        <begin position="270"/>
        <end position="302"/>
    </location>
</feature>
<feature type="repeat" description="ANK" evidence="3">
    <location>
        <begin position="344"/>
        <end position="376"/>
    </location>
</feature>
<dbReference type="Pfam" id="PF12796">
    <property type="entry name" value="Ank_2"/>
    <property type="match status" value="3"/>
</dbReference>
<feature type="repeat" description="ANK" evidence="3">
    <location>
        <begin position="167"/>
        <end position="199"/>
    </location>
</feature>
<evidence type="ECO:0000256" key="3">
    <source>
        <dbReference type="PROSITE-ProRule" id="PRU00023"/>
    </source>
</evidence>
<feature type="repeat" description="ANK" evidence="3">
    <location>
        <begin position="314"/>
        <end position="346"/>
    </location>
</feature>
<dbReference type="PROSITE" id="PS50088">
    <property type="entry name" value="ANK_REPEAT"/>
    <property type="match status" value="8"/>
</dbReference>
<dbReference type="SUPFAM" id="SSF48403">
    <property type="entry name" value="Ankyrin repeat"/>
    <property type="match status" value="1"/>
</dbReference>
<dbReference type="PROSITE" id="PS50297">
    <property type="entry name" value="ANK_REP_REGION"/>
    <property type="match status" value="7"/>
</dbReference>
<evidence type="ECO:0000256" key="2">
    <source>
        <dbReference type="ARBA" id="ARBA00023043"/>
    </source>
</evidence>
<protein>
    <submittedName>
        <fullName evidence="4">Uncharacterized protein</fullName>
    </submittedName>
</protein>
<organism evidence="4 5">
    <name type="scientific">Powellomyces hirtus</name>
    <dbReference type="NCBI Taxonomy" id="109895"/>
    <lineage>
        <taxon>Eukaryota</taxon>
        <taxon>Fungi</taxon>
        <taxon>Fungi incertae sedis</taxon>
        <taxon>Chytridiomycota</taxon>
        <taxon>Chytridiomycota incertae sedis</taxon>
        <taxon>Chytridiomycetes</taxon>
        <taxon>Spizellomycetales</taxon>
        <taxon>Powellomycetaceae</taxon>
        <taxon>Powellomyces</taxon>
    </lineage>
</organism>
<name>A0A507ECG6_9FUNG</name>
<dbReference type="EMBL" id="QEAQ01000011">
    <property type="protein sequence ID" value="TPX60898.1"/>
    <property type="molecule type" value="Genomic_DNA"/>
</dbReference>
<dbReference type="PANTHER" id="PTHR24188:SF29">
    <property type="entry name" value="GH09064P"/>
    <property type="match status" value="1"/>
</dbReference>
<evidence type="ECO:0000313" key="5">
    <source>
        <dbReference type="Proteomes" id="UP000318582"/>
    </source>
</evidence>
<reference evidence="4 5" key="1">
    <citation type="journal article" date="2019" name="Sci. Rep.">
        <title>Comparative genomics of chytrid fungi reveal insights into the obligate biotrophic and pathogenic lifestyle of Synchytrium endobioticum.</title>
        <authorList>
            <person name="van de Vossenberg B.T.L.H."/>
            <person name="Warris S."/>
            <person name="Nguyen H.D.T."/>
            <person name="van Gent-Pelzer M.P.E."/>
            <person name="Joly D.L."/>
            <person name="van de Geest H.C."/>
            <person name="Bonants P.J.M."/>
            <person name="Smith D.S."/>
            <person name="Levesque C.A."/>
            <person name="van der Lee T.A.J."/>
        </authorList>
    </citation>
    <scope>NUCLEOTIDE SEQUENCE [LARGE SCALE GENOMIC DNA]</scope>
    <source>
        <strain evidence="4 5">CBS 809.83</strain>
    </source>
</reference>
<dbReference type="InterPro" id="IPR002110">
    <property type="entry name" value="Ankyrin_rpt"/>
</dbReference>